<gene>
    <name evidence="3" type="ORF">ENF18_07985</name>
</gene>
<dbReference type="Proteomes" id="UP000885847">
    <property type="component" value="Unassembled WGS sequence"/>
</dbReference>
<dbReference type="PANTHER" id="PTHR36442:SF1">
    <property type="entry name" value="CYCLIC-DI-AMP PHOSPHODIESTERASE PGPH"/>
    <property type="match status" value="1"/>
</dbReference>
<dbReference type="InterPro" id="IPR011621">
    <property type="entry name" value="Metal-dep_PHydrolase_7TM_intra"/>
</dbReference>
<sequence length="514" mass="58519">VNYIKAKCMQRYRDTLICSKVIKEVEPLLQPNLLLDITETQKRREAARNRVPEEIGYVKKGEIIIRSHDIVDEETLQKLHSLQYAENNLYRIQRFRLFFRAQMLLLLLSIVLVLLIDELWKNTYPLSKKRNVVLLLTFIFLLFFRFVRFIDLVYLFPLAAASMVLSMEGGISTGIVYSVFLMGAIYIYNPVENVYTIPLLISGIYGAVLSRKLRSMNDLIKMGIFISILTMFFTLGNELLTGTKTLKLFYHIASALANGGISIVVLVGLLVLFERIFHISTNFTYLELSNLNHPLLRDLSIKAPGTYHHSIMVGNLGEAAAEAIGANDMLARVGGYFHDIGKMERPEYFIENQEGGFNPHDELPPKLSVAILKSHVSEGVELGKKHHLPEPIIKIILEHHGTSLIKPFFEKARDIYDTVQEEDFRYDGPVPSSKESAIIMLADSVEAAVKSVETSGEEEVRKVVEKIFEIKMKENQLDNAGLSITELKTIMDVFVKRLKAARHKRTSYPRVELK</sequence>
<feature type="transmembrane region" description="Helical" evidence="1">
    <location>
        <begin position="219"/>
        <end position="236"/>
    </location>
</feature>
<feature type="transmembrane region" description="Helical" evidence="1">
    <location>
        <begin position="194"/>
        <end position="210"/>
    </location>
</feature>
<evidence type="ECO:0000256" key="1">
    <source>
        <dbReference type="SAM" id="Phobius"/>
    </source>
</evidence>
<dbReference type="Pfam" id="PF01966">
    <property type="entry name" value="HD"/>
    <property type="match status" value="1"/>
</dbReference>
<evidence type="ECO:0000259" key="2">
    <source>
        <dbReference type="PROSITE" id="PS51831"/>
    </source>
</evidence>
<keyword evidence="1" id="KW-0472">Membrane</keyword>
<dbReference type="SUPFAM" id="SSF109604">
    <property type="entry name" value="HD-domain/PDEase-like"/>
    <property type="match status" value="1"/>
</dbReference>
<protein>
    <submittedName>
        <fullName evidence="3">HDIG domain-containing protein</fullName>
    </submittedName>
</protein>
<organism evidence="3">
    <name type="scientific">candidate division WOR-3 bacterium</name>
    <dbReference type="NCBI Taxonomy" id="2052148"/>
    <lineage>
        <taxon>Bacteria</taxon>
        <taxon>Bacteria division WOR-3</taxon>
    </lineage>
</organism>
<evidence type="ECO:0000313" key="3">
    <source>
        <dbReference type="EMBL" id="HDI83712.1"/>
    </source>
</evidence>
<feature type="transmembrane region" description="Helical" evidence="1">
    <location>
        <begin position="97"/>
        <end position="116"/>
    </location>
</feature>
<dbReference type="NCBIfam" id="TIGR00277">
    <property type="entry name" value="HDIG"/>
    <property type="match status" value="1"/>
</dbReference>
<dbReference type="PANTHER" id="PTHR36442">
    <property type="entry name" value="CYCLIC-DI-AMP PHOSPHODIESTERASE PGPH"/>
    <property type="match status" value="1"/>
</dbReference>
<feature type="domain" description="HD" evidence="2">
    <location>
        <begin position="306"/>
        <end position="448"/>
    </location>
</feature>
<dbReference type="InterPro" id="IPR006674">
    <property type="entry name" value="HD_domain"/>
</dbReference>
<feature type="transmembrane region" description="Helical" evidence="1">
    <location>
        <begin position="248"/>
        <end position="273"/>
    </location>
</feature>
<comment type="caution">
    <text evidence="3">The sequence shown here is derived from an EMBL/GenBank/DDBJ whole genome shotgun (WGS) entry which is preliminary data.</text>
</comment>
<feature type="non-terminal residue" evidence="3">
    <location>
        <position position="1"/>
    </location>
</feature>
<dbReference type="InterPro" id="IPR006675">
    <property type="entry name" value="HDIG_dom"/>
</dbReference>
<dbReference type="EMBL" id="DQWE01000375">
    <property type="protein sequence ID" value="HDI83712.1"/>
    <property type="molecule type" value="Genomic_DNA"/>
</dbReference>
<dbReference type="SMART" id="SM00471">
    <property type="entry name" value="HDc"/>
    <property type="match status" value="1"/>
</dbReference>
<keyword evidence="1" id="KW-0812">Transmembrane</keyword>
<reference evidence="3" key="1">
    <citation type="journal article" date="2020" name="mSystems">
        <title>Genome- and Community-Level Interaction Insights into Carbon Utilization and Element Cycling Functions of Hydrothermarchaeota in Hydrothermal Sediment.</title>
        <authorList>
            <person name="Zhou Z."/>
            <person name="Liu Y."/>
            <person name="Xu W."/>
            <person name="Pan J."/>
            <person name="Luo Z.H."/>
            <person name="Li M."/>
        </authorList>
    </citation>
    <scope>NUCLEOTIDE SEQUENCE [LARGE SCALE GENOMIC DNA]</scope>
    <source>
        <strain evidence="3">HyVt-102</strain>
    </source>
</reference>
<proteinExistence type="predicted"/>
<dbReference type="InterPro" id="IPR011624">
    <property type="entry name" value="Metal-dep_PHydrolase_7TM_extra"/>
</dbReference>
<accession>A0A7C0VBM1</accession>
<dbReference type="InterPro" id="IPR052722">
    <property type="entry name" value="PgpH_phosphodiesterase"/>
</dbReference>
<keyword evidence="1" id="KW-1133">Transmembrane helix</keyword>
<name>A0A7C0VBM1_UNCW3</name>
<dbReference type="InterPro" id="IPR003607">
    <property type="entry name" value="HD/PDEase_dom"/>
</dbReference>
<dbReference type="CDD" id="cd00077">
    <property type="entry name" value="HDc"/>
    <property type="match status" value="1"/>
</dbReference>
<dbReference type="Pfam" id="PF07698">
    <property type="entry name" value="7TM-7TMR_HD"/>
    <property type="match status" value="1"/>
</dbReference>
<dbReference type="Gene3D" id="1.10.3210.10">
    <property type="entry name" value="Hypothetical protein af1432"/>
    <property type="match status" value="1"/>
</dbReference>
<dbReference type="PROSITE" id="PS51831">
    <property type="entry name" value="HD"/>
    <property type="match status" value="1"/>
</dbReference>
<dbReference type="AlphaFoldDB" id="A0A7C0VBM1"/>
<feature type="transmembrane region" description="Helical" evidence="1">
    <location>
        <begin position="132"/>
        <end position="157"/>
    </location>
</feature>
<dbReference type="Pfam" id="PF07697">
    <property type="entry name" value="7TMR-HDED"/>
    <property type="match status" value="1"/>
</dbReference>